<evidence type="ECO:0000256" key="2">
    <source>
        <dbReference type="SAM" id="Phobius"/>
    </source>
</evidence>
<feature type="signal peptide" evidence="3">
    <location>
        <begin position="1"/>
        <end position="28"/>
    </location>
</feature>
<feature type="region of interest" description="Disordered" evidence="1">
    <location>
        <begin position="475"/>
        <end position="548"/>
    </location>
</feature>
<evidence type="ECO:0000256" key="1">
    <source>
        <dbReference type="SAM" id="MobiDB-lite"/>
    </source>
</evidence>
<feature type="compositionally biased region" description="Basic and acidic residues" evidence="1">
    <location>
        <begin position="134"/>
        <end position="145"/>
    </location>
</feature>
<dbReference type="RefSeq" id="WP_075084055.1">
    <property type="nucleotide sequence ID" value="NZ_CP042912.1"/>
</dbReference>
<proteinExistence type="predicted"/>
<protein>
    <recommendedName>
        <fullName evidence="6">DUF4129 domain-containing protein</fullName>
    </recommendedName>
</protein>
<feature type="region of interest" description="Disordered" evidence="1">
    <location>
        <begin position="161"/>
        <end position="439"/>
    </location>
</feature>
<evidence type="ECO:0008006" key="6">
    <source>
        <dbReference type="Google" id="ProtNLM"/>
    </source>
</evidence>
<reference evidence="4 5" key="1">
    <citation type="submission" date="2019-08" db="EMBL/GenBank/DDBJ databases">
        <title>Deep-cultivation of Planctomycetes and their phenomic and genomic characterization uncovers novel biology.</title>
        <authorList>
            <person name="Wiegand S."/>
            <person name="Jogler M."/>
            <person name="Boedeker C."/>
            <person name="Pinto D."/>
            <person name="Vollmers J."/>
            <person name="Rivas-Marin E."/>
            <person name="Kohn T."/>
            <person name="Peeters S.H."/>
            <person name="Heuer A."/>
            <person name="Rast P."/>
            <person name="Oberbeckmann S."/>
            <person name="Bunk B."/>
            <person name="Jeske O."/>
            <person name="Meyerdierks A."/>
            <person name="Storesund J.E."/>
            <person name="Kallscheuer N."/>
            <person name="Luecker S."/>
            <person name="Lage O.M."/>
            <person name="Pohl T."/>
            <person name="Merkel B.J."/>
            <person name="Hornburger P."/>
            <person name="Mueller R.-W."/>
            <person name="Bruemmer F."/>
            <person name="Labrenz M."/>
            <person name="Spormann A.M."/>
            <person name="Op den Camp H."/>
            <person name="Overmann J."/>
            <person name="Amann R."/>
            <person name="Jetten M.S.M."/>
            <person name="Mascher T."/>
            <person name="Medema M.H."/>
            <person name="Devos D.P."/>
            <person name="Kaster A.-K."/>
            <person name="Ovreas L."/>
            <person name="Rohde M."/>
            <person name="Galperin M.Y."/>
            <person name="Jogler C."/>
        </authorList>
    </citation>
    <scope>NUCLEOTIDE SEQUENCE [LARGE SCALE GENOMIC DNA]</scope>
    <source>
        <strain evidence="4 5">FC18</strain>
    </source>
</reference>
<evidence type="ECO:0000256" key="3">
    <source>
        <dbReference type="SAM" id="SignalP"/>
    </source>
</evidence>
<feature type="compositionally biased region" description="Low complexity" evidence="1">
    <location>
        <begin position="523"/>
        <end position="540"/>
    </location>
</feature>
<keyword evidence="2" id="KW-0472">Membrane</keyword>
<feature type="compositionally biased region" description="Polar residues" evidence="1">
    <location>
        <begin position="512"/>
        <end position="522"/>
    </location>
</feature>
<keyword evidence="2" id="KW-0812">Transmembrane</keyword>
<keyword evidence="5" id="KW-1185">Reference proteome</keyword>
<accession>A0A5B9PPZ6</accession>
<keyword evidence="2" id="KW-1133">Transmembrane helix</keyword>
<feature type="compositionally biased region" description="Basic and acidic residues" evidence="1">
    <location>
        <begin position="488"/>
        <end position="497"/>
    </location>
</feature>
<dbReference type="EMBL" id="CP042912">
    <property type="protein sequence ID" value="QEG24363.1"/>
    <property type="molecule type" value="Genomic_DNA"/>
</dbReference>
<organism evidence="4 5">
    <name type="scientific">Mariniblastus fucicola</name>
    <dbReference type="NCBI Taxonomy" id="980251"/>
    <lineage>
        <taxon>Bacteria</taxon>
        <taxon>Pseudomonadati</taxon>
        <taxon>Planctomycetota</taxon>
        <taxon>Planctomycetia</taxon>
        <taxon>Pirellulales</taxon>
        <taxon>Pirellulaceae</taxon>
        <taxon>Mariniblastus</taxon>
    </lineage>
</organism>
<feature type="compositionally biased region" description="Basic and acidic residues" evidence="1">
    <location>
        <begin position="296"/>
        <end position="315"/>
    </location>
</feature>
<feature type="region of interest" description="Disordered" evidence="1">
    <location>
        <begin position="129"/>
        <end position="149"/>
    </location>
</feature>
<dbReference type="AlphaFoldDB" id="A0A5B9PPZ6"/>
<sequence length="717" mass="78739" precursor="true">MKSGIWKKICLGVLLTALTVLATRPAIAQDSFREFDRKLVATPAELYDALSWLHPQKQRAPIDPQRLKDIEKAGRDFLSKLSPEQQDKAWEFAEKYLRKNGVDAASSQKLLQEFGLPPEMQNELTKQFRKFGNRRTDPDATRAGDRDDEIGELLRKAREQFERQAGGGRQGESEKSETGKVRPAAEVDAGTLGANPARRSPDSAELPQSDGEGDGDREGNEQGTRAAKEDARGDEGDRDGESAPSNASRKKAESQPPEVAPESPFGQPETAAGEEGPERQGLDPNGRPKSNRSSKRNGEDESNRSGQQNREKATSGDEAQLDQLLKQLDGLKKQKVNQGGPGSQRRARGSSPDSDLEWEKLIENLAENRTGNADSDQNGQPGNNGRNSDSDATPRKNMLGRAQELISNAFNGKKGSAEGDSSGKATNGTQSNERVGSRFDRLLVKAVDRTLAAQDEDGVSEGVSGMLGSLIERFQNRESESEEQASDSQRRGSRDQASRNGQNAGDDRQNDDSIANSIVNQANRNSDSLGSNGSSSQSSNFKPPRFETGDVGDLIPDLSGVDPTHVFTFFAIVGVVLFVVYLATQSFVGDGVNTKRKTREVIRRVRNTTMRSPKDLVETVDMFLLAKFGIKSSWWNAKLARRILHSSSPELQGQVDDLFRDYVRARYMRRDIQIPDTDQQRYRETLEALSKLDIRPNVKLPIVPKPPAADPAVSLEG</sequence>
<feature type="chain" id="PRO_5022745842" description="DUF4129 domain-containing protein" evidence="3">
    <location>
        <begin position="29"/>
        <end position="717"/>
    </location>
</feature>
<name>A0A5B9PPZ6_9BACT</name>
<dbReference type="KEGG" id="mff:MFFC18_42820"/>
<evidence type="ECO:0000313" key="4">
    <source>
        <dbReference type="EMBL" id="QEG24363.1"/>
    </source>
</evidence>
<dbReference type="STRING" id="980251.GCA_001642875_01289"/>
<feature type="compositionally biased region" description="Polar residues" evidence="1">
    <location>
        <begin position="367"/>
        <end position="387"/>
    </location>
</feature>
<dbReference type="Proteomes" id="UP000322214">
    <property type="component" value="Chromosome"/>
</dbReference>
<keyword evidence="3" id="KW-0732">Signal</keyword>
<feature type="compositionally biased region" description="Basic and acidic residues" evidence="1">
    <location>
        <begin position="214"/>
        <end position="241"/>
    </location>
</feature>
<gene>
    <name evidence="4" type="ORF">MFFC18_42820</name>
</gene>
<feature type="compositionally biased region" description="Basic and acidic residues" evidence="1">
    <location>
        <begin position="171"/>
        <end position="185"/>
    </location>
</feature>
<feature type="compositionally biased region" description="Polar residues" evidence="1">
    <location>
        <begin position="423"/>
        <end position="434"/>
    </location>
</feature>
<evidence type="ECO:0000313" key="5">
    <source>
        <dbReference type="Proteomes" id="UP000322214"/>
    </source>
</evidence>
<feature type="transmembrane region" description="Helical" evidence="2">
    <location>
        <begin position="566"/>
        <end position="589"/>
    </location>
</feature>